<protein>
    <submittedName>
        <fullName evidence="1">Uncharacterized protein</fullName>
    </submittedName>
</protein>
<dbReference type="GeneID" id="24257974"/>
<accession>A0A068SKX4</accession>
<dbReference type="RefSeq" id="WP_038584391.1">
    <property type="nucleotide sequence ID" value="NZ_HG938353.1"/>
</dbReference>
<dbReference type="Proteomes" id="UP000028181">
    <property type="component" value="Chromosome I"/>
</dbReference>
<gene>
    <name evidence="1" type="ORF">RG540_CH06230</name>
</gene>
<proteinExistence type="predicted"/>
<reference evidence="2" key="1">
    <citation type="journal article" date="2014" name="BMC Genomics">
        <title>Genome sequencing of two Neorhizobium galegae strains reveals a noeT gene responsible for the unusual acetylation of the nodulation factors.</title>
        <authorList>
            <person name="Osterman J."/>
            <person name="Marsh J."/>
            <person name="Laine P.K."/>
            <person name="Zeng Z."/>
            <person name="Alatalo E."/>
            <person name="Sullivan J.T."/>
            <person name="Young J.P."/>
            <person name="Thomas-Oates J."/>
            <person name="Paulin L."/>
            <person name="Lindstrom K."/>
        </authorList>
    </citation>
    <scope>NUCLEOTIDE SEQUENCE [LARGE SCALE GENOMIC DNA]</scope>
    <source>
        <strain evidence="2">HAMBI 540</strain>
    </source>
</reference>
<dbReference type="OrthoDB" id="8369999at2"/>
<organism evidence="1 2">
    <name type="scientific">Neorhizobium galegae bv. orientalis str. HAMBI 540</name>
    <dbReference type="NCBI Taxonomy" id="1028800"/>
    <lineage>
        <taxon>Bacteria</taxon>
        <taxon>Pseudomonadati</taxon>
        <taxon>Pseudomonadota</taxon>
        <taxon>Alphaproteobacteria</taxon>
        <taxon>Hyphomicrobiales</taxon>
        <taxon>Rhizobiaceae</taxon>
        <taxon>Rhizobium/Agrobacterium group</taxon>
        <taxon>Neorhizobium</taxon>
    </lineage>
</organism>
<dbReference type="HOGENOM" id="CLU_1359208_0_0_5"/>
<dbReference type="PATRIC" id="fig|1028800.3.peg.631"/>
<keyword evidence="2" id="KW-1185">Reference proteome</keyword>
<evidence type="ECO:0000313" key="1">
    <source>
        <dbReference type="EMBL" id="CDN46813.1"/>
    </source>
</evidence>
<sequence length="201" mass="21452">MFQFIVAIIRLAAQVAMSVIKSVADAFEEAWKAAAASIAAIFALPGRLLGGGGGGVPAQPIPDLKMALPDGDRIVQAADLQKSENKAVDMLAKEIMTPAQQAQAFAMMAVEDRGLADISKLTDEQIDWLYSLHEDQLRIVVDASERRVADALAGKPRALMAILSVGEEPYEQPTVFAHRLAAKRAASLEAAPLITYSAVKI</sequence>
<dbReference type="AlphaFoldDB" id="A0A068SKX4"/>
<name>A0A068SKX4_NEOGA</name>
<evidence type="ECO:0000313" key="2">
    <source>
        <dbReference type="Proteomes" id="UP000028181"/>
    </source>
</evidence>
<dbReference type="EMBL" id="HG938353">
    <property type="protein sequence ID" value="CDN46813.1"/>
    <property type="molecule type" value="Genomic_DNA"/>
</dbReference>
<dbReference type="KEGG" id="ngg:RG540_CH06230"/>